<reference evidence="1 2" key="1">
    <citation type="submission" date="2018-09" db="EMBL/GenBank/DDBJ databases">
        <title>Genomic investigation of the strawberry pathogen Phytophthora fragariae indicates pathogenicity is determined by transcriptional variation in three key races.</title>
        <authorList>
            <person name="Adams T.M."/>
            <person name="Armitage A.D."/>
            <person name="Sobczyk M.K."/>
            <person name="Bates H.J."/>
            <person name="Dunwell J.M."/>
            <person name="Nellist C.F."/>
            <person name="Harrison R.J."/>
        </authorList>
    </citation>
    <scope>NUCLEOTIDE SEQUENCE [LARGE SCALE GENOMIC DNA]</scope>
    <source>
        <strain evidence="1 2">SCRP245</strain>
    </source>
</reference>
<accession>A0A6A3GPD0</accession>
<protein>
    <submittedName>
        <fullName evidence="1">Uncharacterized protein</fullName>
    </submittedName>
</protein>
<gene>
    <name evidence="1" type="ORF">PF011_g30418</name>
</gene>
<evidence type="ECO:0000313" key="2">
    <source>
        <dbReference type="Proteomes" id="UP000460718"/>
    </source>
</evidence>
<comment type="caution">
    <text evidence="1">The sequence shown here is derived from an EMBL/GenBank/DDBJ whole genome shotgun (WGS) entry which is preliminary data.</text>
</comment>
<dbReference type="EMBL" id="QXFW01006345">
    <property type="protein sequence ID" value="KAE8959473.1"/>
    <property type="molecule type" value="Genomic_DNA"/>
</dbReference>
<sequence>MAATEEVPRTYLHFAVYKTGPDLKAHGLRVAGACL</sequence>
<name>A0A6A3GPD0_9STRA</name>
<evidence type="ECO:0000313" key="1">
    <source>
        <dbReference type="EMBL" id="KAE8959473.1"/>
    </source>
</evidence>
<dbReference type="AlphaFoldDB" id="A0A6A3GPD0"/>
<dbReference type="Proteomes" id="UP000460718">
    <property type="component" value="Unassembled WGS sequence"/>
</dbReference>
<proteinExistence type="predicted"/>
<organism evidence="1 2">
    <name type="scientific">Phytophthora fragariae</name>
    <dbReference type="NCBI Taxonomy" id="53985"/>
    <lineage>
        <taxon>Eukaryota</taxon>
        <taxon>Sar</taxon>
        <taxon>Stramenopiles</taxon>
        <taxon>Oomycota</taxon>
        <taxon>Peronosporomycetes</taxon>
        <taxon>Peronosporales</taxon>
        <taxon>Peronosporaceae</taxon>
        <taxon>Phytophthora</taxon>
    </lineage>
</organism>